<dbReference type="PANTHER" id="PTHR48086:SF7">
    <property type="entry name" value="SODIUM-SOLUTE SYMPORTER-RELATED"/>
    <property type="match status" value="1"/>
</dbReference>
<keyword evidence="6 7" id="KW-0472">Membrane</keyword>
<evidence type="ECO:0000313" key="8">
    <source>
        <dbReference type="EMBL" id="GAJ12234.1"/>
    </source>
</evidence>
<accession>X1U400</accession>
<organism evidence="8">
    <name type="scientific">marine sediment metagenome</name>
    <dbReference type="NCBI Taxonomy" id="412755"/>
    <lineage>
        <taxon>unclassified sequences</taxon>
        <taxon>metagenomes</taxon>
        <taxon>ecological metagenomes</taxon>
    </lineage>
</organism>
<evidence type="ECO:0000256" key="7">
    <source>
        <dbReference type="SAM" id="Phobius"/>
    </source>
</evidence>
<dbReference type="GO" id="GO:0022857">
    <property type="term" value="F:transmembrane transporter activity"/>
    <property type="evidence" value="ECO:0007669"/>
    <property type="project" value="InterPro"/>
</dbReference>
<reference evidence="8" key="1">
    <citation type="journal article" date="2014" name="Front. Microbiol.">
        <title>High frequency of phylogenetically diverse reductive dehalogenase-homologous genes in deep subseafloor sedimentary metagenomes.</title>
        <authorList>
            <person name="Kawai M."/>
            <person name="Futagami T."/>
            <person name="Toyoda A."/>
            <person name="Takaki Y."/>
            <person name="Nishi S."/>
            <person name="Hori S."/>
            <person name="Arai W."/>
            <person name="Tsubouchi T."/>
            <person name="Morono Y."/>
            <person name="Uchiyama I."/>
            <person name="Ito T."/>
            <person name="Fujiyama A."/>
            <person name="Inagaki F."/>
            <person name="Takami H."/>
        </authorList>
    </citation>
    <scope>NUCLEOTIDE SEQUENCE</scope>
    <source>
        <strain evidence="8">Expedition CK06-06</strain>
    </source>
</reference>
<dbReference type="InterPro" id="IPR050277">
    <property type="entry name" value="Sodium:Solute_Symporter"/>
</dbReference>
<comment type="subcellular location">
    <subcellularLocation>
        <location evidence="1">Membrane</location>
        <topology evidence="1">Multi-pass membrane protein</topology>
    </subcellularLocation>
</comment>
<feature type="non-terminal residue" evidence="8">
    <location>
        <position position="158"/>
    </location>
</feature>
<feature type="transmembrane region" description="Helical" evidence="7">
    <location>
        <begin position="41"/>
        <end position="61"/>
    </location>
</feature>
<gene>
    <name evidence="8" type="ORF">S12H4_45825</name>
</gene>
<feature type="transmembrane region" description="Helical" evidence="7">
    <location>
        <begin position="110"/>
        <end position="132"/>
    </location>
</feature>
<dbReference type="Gene3D" id="1.20.1730.10">
    <property type="entry name" value="Sodium/glucose cotransporter"/>
    <property type="match status" value="1"/>
</dbReference>
<keyword evidence="5 7" id="KW-1133">Transmembrane helix</keyword>
<dbReference type="PANTHER" id="PTHR48086">
    <property type="entry name" value="SODIUM/PROLINE SYMPORTER-RELATED"/>
    <property type="match status" value="1"/>
</dbReference>
<evidence type="ECO:0000256" key="1">
    <source>
        <dbReference type="ARBA" id="ARBA00004141"/>
    </source>
</evidence>
<protein>
    <recommendedName>
        <fullName evidence="9">Sodium:solute symporter family protein</fullName>
    </recommendedName>
</protein>
<evidence type="ECO:0000256" key="6">
    <source>
        <dbReference type="ARBA" id="ARBA00023136"/>
    </source>
</evidence>
<sequence>MTYLIAIFIYLLLLTGIGIYKSRQVKTQADFAVAGRTLSPWIMVCTMLAVWIGTGSIVGNAGKTYEVGMAAFFLPLGTFVGMILLSFIAKRARNIEALSVPEIIGRRFGNTARLLAVIALVIAYMVIVSYQFNAGGMVLEVIAGKKDKVALKADDILT</sequence>
<dbReference type="InterPro" id="IPR001734">
    <property type="entry name" value="Na/solute_symporter"/>
</dbReference>
<evidence type="ECO:0000256" key="5">
    <source>
        <dbReference type="ARBA" id="ARBA00022989"/>
    </source>
</evidence>
<feature type="transmembrane region" description="Helical" evidence="7">
    <location>
        <begin position="6"/>
        <end position="21"/>
    </location>
</feature>
<evidence type="ECO:0000256" key="4">
    <source>
        <dbReference type="ARBA" id="ARBA00022692"/>
    </source>
</evidence>
<feature type="transmembrane region" description="Helical" evidence="7">
    <location>
        <begin position="67"/>
        <end position="89"/>
    </location>
</feature>
<comment type="caution">
    <text evidence="8">The sequence shown here is derived from an EMBL/GenBank/DDBJ whole genome shotgun (WGS) entry which is preliminary data.</text>
</comment>
<evidence type="ECO:0000256" key="2">
    <source>
        <dbReference type="ARBA" id="ARBA00006434"/>
    </source>
</evidence>
<comment type="similarity">
    <text evidence="2">Belongs to the sodium:solute symporter (SSF) (TC 2.A.21) family.</text>
</comment>
<evidence type="ECO:0000256" key="3">
    <source>
        <dbReference type="ARBA" id="ARBA00022448"/>
    </source>
</evidence>
<dbReference type="EMBL" id="BARW01028377">
    <property type="protein sequence ID" value="GAJ12234.1"/>
    <property type="molecule type" value="Genomic_DNA"/>
</dbReference>
<evidence type="ECO:0008006" key="9">
    <source>
        <dbReference type="Google" id="ProtNLM"/>
    </source>
</evidence>
<keyword evidence="3" id="KW-0813">Transport</keyword>
<name>X1U400_9ZZZZ</name>
<dbReference type="Pfam" id="PF00474">
    <property type="entry name" value="SSF"/>
    <property type="match status" value="1"/>
</dbReference>
<dbReference type="InterPro" id="IPR038377">
    <property type="entry name" value="Na/Glc_symporter_sf"/>
</dbReference>
<dbReference type="AlphaFoldDB" id="X1U400"/>
<dbReference type="GO" id="GO:0005886">
    <property type="term" value="C:plasma membrane"/>
    <property type="evidence" value="ECO:0007669"/>
    <property type="project" value="TreeGrafter"/>
</dbReference>
<dbReference type="PROSITE" id="PS50283">
    <property type="entry name" value="NA_SOLUT_SYMP_3"/>
    <property type="match status" value="1"/>
</dbReference>
<proteinExistence type="inferred from homology"/>
<keyword evidence="4 7" id="KW-0812">Transmembrane</keyword>